<organism evidence="2 3">
    <name type="scientific">Aromatoleum aromaticum (strain DSM 19018 / LMG 30748 / EbN1)</name>
    <name type="common">Azoarcus sp. (strain EbN1)</name>
    <dbReference type="NCBI Taxonomy" id="76114"/>
    <lineage>
        <taxon>Bacteria</taxon>
        <taxon>Pseudomonadati</taxon>
        <taxon>Pseudomonadota</taxon>
        <taxon>Betaproteobacteria</taxon>
        <taxon>Rhodocyclales</taxon>
        <taxon>Rhodocyclaceae</taxon>
        <taxon>Aromatoleum</taxon>
    </lineage>
</organism>
<accession>Q5NY20</accession>
<dbReference type="Proteomes" id="UP000006552">
    <property type="component" value="Chromosome"/>
</dbReference>
<reference evidence="2 3" key="1">
    <citation type="journal article" date="2005" name="Arch. Microbiol.">
        <title>The genome sequence of an anaerobic aromatic-degrading denitrifying bacterium, strain EbN1.</title>
        <authorList>
            <person name="Rabus R."/>
            <person name="Kube M."/>
            <person name="Heider J."/>
            <person name="Beck A."/>
            <person name="Heitmann K."/>
            <person name="Widdel F."/>
            <person name="Reinhardt R."/>
        </authorList>
    </citation>
    <scope>NUCLEOTIDE SEQUENCE [LARGE SCALE GENOMIC DNA]</scope>
    <source>
        <strain evidence="2 3">EbN1</strain>
    </source>
</reference>
<feature type="domain" description="CinA C-terminal" evidence="1">
    <location>
        <begin position="23"/>
        <end position="172"/>
    </location>
</feature>
<dbReference type="eggNOG" id="COG1546">
    <property type="taxonomic scope" value="Bacteria"/>
</dbReference>
<dbReference type="STRING" id="76114.ebA6868"/>
<dbReference type="InterPro" id="IPR036653">
    <property type="entry name" value="CinA-like_C"/>
</dbReference>
<dbReference type="HOGENOM" id="CLU_030805_1_1_4"/>
<keyword evidence="3" id="KW-1185">Reference proteome</keyword>
<dbReference type="NCBIfam" id="TIGR00199">
    <property type="entry name" value="PncC_domain"/>
    <property type="match status" value="1"/>
</dbReference>
<sequence length="184" mass="19931">MLDRGTTRSRATTGYMMKMEPIEDIAAFMKQNGLVLVTAESCTAGLIAARLADVPGAGALLDCAYVVYSCEAKEQCLGVKRETIERFNLTSEEVAREMAEGALEKSAANLAISNTGVAEAVDDETPPGTQCFAWAFRTGQNDDGSAIFSETHRFSGGRNEVRDAGAHYALMRVPYYFARLHESS</sequence>
<dbReference type="SUPFAM" id="SSF142433">
    <property type="entry name" value="CinA-like"/>
    <property type="match status" value="1"/>
</dbReference>
<dbReference type="AlphaFoldDB" id="Q5NY20"/>
<gene>
    <name evidence="2" type="ORF">ebA6868</name>
</gene>
<proteinExistence type="predicted"/>
<dbReference type="KEGG" id="eba:ebA6868"/>
<evidence type="ECO:0000313" key="2">
    <source>
        <dbReference type="EMBL" id="CAI10044.1"/>
    </source>
</evidence>
<dbReference type="EMBL" id="CR555306">
    <property type="protein sequence ID" value="CAI10044.1"/>
    <property type="molecule type" value="Genomic_DNA"/>
</dbReference>
<evidence type="ECO:0000313" key="3">
    <source>
        <dbReference type="Proteomes" id="UP000006552"/>
    </source>
</evidence>
<dbReference type="Gene3D" id="3.90.950.20">
    <property type="entry name" value="CinA-like"/>
    <property type="match status" value="1"/>
</dbReference>
<protein>
    <recommendedName>
        <fullName evidence="1">CinA C-terminal domain-containing protein</fullName>
    </recommendedName>
</protein>
<dbReference type="Pfam" id="PF02464">
    <property type="entry name" value="CinA"/>
    <property type="match status" value="1"/>
</dbReference>
<name>Q5NY20_AROAE</name>
<evidence type="ECO:0000259" key="1">
    <source>
        <dbReference type="Pfam" id="PF02464"/>
    </source>
</evidence>
<dbReference type="InterPro" id="IPR008136">
    <property type="entry name" value="CinA_C"/>
</dbReference>